<name>A0ABV7AYW2_9GAMM</name>
<proteinExistence type="predicted"/>
<organism evidence="2 3">
    <name type="scientific">Azotobacter bryophylli</name>
    <dbReference type="NCBI Taxonomy" id="1986537"/>
    <lineage>
        <taxon>Bacteria</taxon>
        <taxon>Pseudomonadati</taxon>
        <taxon>Pseudomonadota</taxon>
        <taxon>Gammaproteobacteria</taxon>
        <taxon>Pseudomonadales</taxon>
        <taxon>Pseudomonadaceae</taxon>
        <taxon>Azotobacter</taxon>
    </lineage>
</organism>
<protein>
    <recommendedName>
        <fullName evidence="4">Relaxasome subunit MobC</fullName>
    </recommendedName>
</protein>
<reference evidence="3" key="1">
    <citation type="journal article" date="2019" name="Int. J. Syst. Evol. Microbiol.">
        <title>The Global Catalogue of Microorganisms (GCM) 10K type strain sequencing project: providing services to taxonomists for standard genome sequencing and annotation.</title>
        <authorList>
            <consortium name="The Broad Institute Genomics Platform"/>
            <consortium name="The Broad Institute Genome Sequencing Center for Infectious Disease"/>
            <person name="Wu L."/>
            <person name="Ma J."/>
        </authorList>
    </citation>
    <scope>NUCLEOTIDE SEQUENCE [LARGE SCALE GENOMIC DNA]</scope>
    <source>
        <strain evidence="3">KCTC 62195</strain>
    </source>
</reference>
<accession>A0ABV7AYW2</accession>
<comment type="caution">
    <text evidence="2">The sequence shown here is derived from an EMBL/GenBank/DDBJ whole genome shotgun (WGS) entry which is preliminary data.</text>
</comment>
<evidence type="ECO:0000313" key="2">
    <source>
        <dbReference type="EMBL" id="MFC2974368.1"/>
    </source>
</evidence>
<gene>
    <name evidence="2" type="ORF">ACFOJE_19420</name>
</gene>
<evidence type="ECO:0000313" key="3">
    <source>
        <dbReference type="Proteomes" id="UP001595457"/>
    </source>
</evidence>
<feature type="region of interest" description="Disordered" evidence="1">
    <location>
        <begin position="1"/>
        <end position="30"/>
    </location>
</feature>
<keyword evidence="3" id="KW-1185">Reference proteome</keyword>
<evidence type="ECO:0000256" key="1">
    <source>
        <dbReference type="SAM" id="MobiDB-lite"/>
    </source>
</evidence>
<dbReference type="Proteomes" id="UP001595457">
    <property type="component" value="Unassembled WGS sequence"/>
</dbReference>
<sequence length="92" mass="10872">MSESQAERIRRQNKDRQQAKRDREREHRKAVGAETFKMEMYAGTRRDLECIQQVGGYMEIEEGLTLAVRYMAGLARRDPEAFRQAMDPRRPL</sequence>
<dbReference type="EMBL" id="JBHRSJ010000035">
    <property type="protein sequence ID" value="MFC2974368.1"/>
    <property type="molecule type" value="Genomic_DNA"/>
</dbReference>
<dbReference type="RefSeq" id="WP_377816523.1">
    <property type="nucleotide sequence ID" value="NZ_JBHRSJ010000035.1"/>
</dbReference>
<evidence type="ECO:0008006" key="4">
    <source>
        <dbReference type="Google" id="ProtNLM"/>
    </source>
</evidence>